<proteinExistence type="predicted"/>
<evidence type="ECO:0000313" key="2">
    <source>
        <dbReference type="Proteomes" id="UP000265520"/>
    </source>
</evidence>
<reference evidence="1 2" key="1">
    <citation type="journal article" date="2018" name="Front. Plant Sci.">
        <title>Red Clover (Trifolium pratense) and Zigzag Clover (T. medium) - A Picture of Genomic Similarities and Differences.</title>
        <authorList>
            <person name="Dluhosova J."/>
            <person name="Istvanek J."/>
            <person name="Nedelnik J."/>
            <person name="Repkova J."/>
        </authorList>
    </citation>
    <scope>NUCLEOTIDE SEQUENCE [LARGE SCALE GENOMIC DNA]</scope>
    <source>
        <strain evidence="2">cv. 10/8</strain>
        <tissue evidence="1">Leaf</tissue>
    </source>
</reference>
<dbReference type="Proteomes" id="UP000265520">
    <property type="component" value="Unassembled WGS sequence"/>
</dbReference>
<dbReference type="EMBL" id="LXQA010806366">
    <property type="protein sequence ID" value="MCI71900.1"/>
    <property type="molecule type" value="Genomic_DNA"/>
</dbReference>
<organism evidence="1 2">
    <name type="scientific">Trifolium medium</name>
    <dbReference type="NCBI Taxonomy" id="97028"/>
    <lineage>
        <taxon>Eukaryota</taxon>
        <taxon>Viridiplantae</taxon>
        <taxon>Streptophyta</taxon>
        <taxon>Embryophyta</taxon>
        <taxon>Tracheophyta</taxon>
        <taxon>Spermatophyta</taxon>
        <taxon>Magnoliopsida</taxon>
        <taxon>eudicotyledons</taxon>
        <taxon>Gunneridae</taxon>
        <taxon>Pentapetalae</taxon>
        <taxon>rosids</taxon>
        <taxon>fabids</taxon>
        <taxon>Fabales</taxon>
        <taxon>Fabaceae</taxon>
        <taxon>Papilionoideae</taxon>
        <taxon>50 kb inversion clade</taxon>
        <taxon>NPAAA clade</taxon>
        <taxon>Hologalegina</taxon>
        <taxon>IRL clade</taxon>
        <taxon>Trifolieae</taxon>
        <taxon>Trifolium</taxon>
    </lineage>
</organism>
<protein>
    <submittedName>
        <fullName evidence="1">Uncharacterized protein</fullName>
    </submittedName>
</protein>
<accession>A0A392UHG6</accession>
<sequence>MNDELLRNQEKKEKQSMAYLHAIRGMIPCE</sequence>
<comment type="caution">
    <text evidence="1">The sequence shown here is derived from an EMBL/GenBank/DDBJ whole genome shotgun (WGS) entry which is preliminary data.</text>
</comment>
<dbReference type="AlphaFoldDB" id="A0A392UHG6"/>
<name>A0A392UHG6_9FABA</name>
<evidence type="ECO:0000313" key="1">
    <source>
        <dbReference type="EMBL" id="MCI71900.1"/>
    </source>
</evidence>
<feature type="non-terminal residue" evidence="1">
    <location>
        <position position="30"/>
    </location>
</feature>
<keyword evidence="2" id="KW-1185">Reference proteome</keyword>